<evidence type="ECO:0000256" key="9">
    <source>
        <dbReference type="ARBA" id="ARBA00049563"/>
    </source>
</evidence>
<evidence type="ECO:0000256" key="8">
    <source>
        <dbReference type="ARBA" id="ARBA00022842"/>
    </source>
</evidence>
<evidence type="ECO:0000256" key="1">
    <source>
        <dbReference type="ARBA" id="ARBA00001946"/>
    </source>
</evidence>
<feature type="region of interest" description="Interaction with substrate tRNA" evidence="10">
    <location>
        <begin position="152"/>
        <end position="156"/>
    </location>
</feature>
<name>A0ABW6A8J1_9BACT</name>
<organism evidence="14 15">
    <name type="scientific">Terrimonas rubra</name>
    <dbReference type="NCBI Taxonomy" id="1035890"/>
    <lineage>
        <taxon>Bacteria</taxon>
        <taxon>Pseudomonadati</taxon>
        <taxon>Bacteroidota</taxon>
        <taxon>Chitinophagia</taxon>
        <taxon>Chitinophagales</taxon>
        <taxon>Chitinophagaceae</taxon>
        <taxon>Terrimonas</taxon>
    </lineage>
</organism>
<dbReference type="InterPro" id="IPR027417">
    <property type="entry name" value="P-loop_NTPase"/>
</dbReference>
<comment type="cofactor">
    <cofactor evidence="1 10">
        <name>Mg(2+)</name>
        <dbReference type="ChEBI" id="CHEBI:18420"/>
    </cofactor>
</comment>
<dbReference type="RefSeq" id="WP_386103575.1">
    <property type="nucleotide sequence ID" value="NZ_JBHUOZ010000003.1"/>
</dbReference>
<comment type="caution">
    <text evidence="10">Lacks conserved residue(s) required for the propagation of feature annotation.</text>
</comment>
<evidence type="ECO:0000256" key="7">
    <source>
        <dbReference type="ARBA" id="ARBA00022840"/>
    </source>
</evidence>
<dbReference type="Gene3D" id="3.40.50.300">
    <property type="entry name" value="P-loop containing nucleotide triphosphate hydrolases"/>
    <property type="match status" value="1"/>
</dbReference>
<dbReference type="EMBL" id="JBHUOZ010000003">
    <property type="protein sequence ID" value="MFD2920493.1"/>
    <property type="molecule type" value="Genomic_DNA"/>
</dbReference>
<evidence type="ECO:0000313" key="14">
    <source>
        <dbReference type="EMBL" id="MFD2920493.1"/>
    </source>
</evidence>
<evidence type="ECO:0000256" key="3">
    <source>
        <dbReference type="ARBA" id="ARBA00005842"/>
    </source>
</evidence>
<comment type="similarity">
    <text evidence="3 10 13">Belongs to the IPP transferase family.</text>
</comment>
<keyword evidence="4 10" id="KW-0808">Transferase</keyword>
<evidence type="ECO:0000256" key="5">
    <source>
        <dbReference type="ARBA" id="ARBA00022694"/>
    </source>
</evidence>
<accession>A0ABW6A8J1</accession>
<dbReference type="InterPro" id="IPR018022">
    <property type="entry name" value="IPT"/>
</dbReference>
<evidence type="ECO:0000256" key="2">
    <source>
        <dbReference type="ARBA" id="ARBA00003213"/>
    </source>
</evidence>
<evidence type="ECO:0000256" key="11">
    <source>
        <dbReference type="RuleBase" id="RU003783"/>
    </source>
</evidence>
<dbReference type="Proteomes" id="UP001597511">
    <property type="component" value="Unassembled WGS sequence"/>
</dbReference>
<feature type="binding site" evidence="10">
    <location>
        <begin position="3"/>
        <end position="10"/>
    </location>
    <ligand>
        <name>ATP</name>
        <dbReference type="ChEBI" id="CHEBI:30616"/>
    </ligand>
</feature>
<keyword evidence="15" id="KW-1185">Reference proteome</keyword>
<evidence type="ECO:0000256" key="10">
    <source>
        <dbReference type="HAMAP-Rule" id="MF_00185"/>
    </source>
</evidence>
<evidence type="ECO:0000256" key="4">
    <source>
        <dbReference type="ARBA" id="ARBA00022679"/>
    </source>
</evidence>
<comment type="subunit">
    <text evidence="10">Monomer.</text>
</comment>
<sequence length="294" mass="33406">MAGPTAVGKTAAAIQVAQQLNAEIISADSRQCFRELDIGVARPAAEELQAVPHHFIASHSIHQAVTAADFEQYALDKTAQLFRKNNYVVMVGGTGLYIKAFIEGLDLIPDIPADLRQAIITQYNQQGLSWLQQQVAAKDPLYYATGEIQNPQRLMRALEVITATGTSITQFQTRKKQTRPFNIIRFGLELPREQLVQRINERVDRMMEQGLLSEVEQLLPYRHLNALQTVGYKELFDYMDGLLSLPEAVERIKINTRQYAKRQMTWFKRDEAIEWLKPDVSLARILQDLGKNII</sequence>
<dbReference type="SUPFAM" id="SSF52540">
    <property type="entry name" value="P-loop containing nucleoside triphosphate hydrolases"/>
    <property type="match status" value="2"/>
</dbReference>
<evidence type="ECO:0000313" key="15">
    <source>
        <dbReference type="Proteomes" id="UP001597511"/>
    </source>
</evidence>
<proteinExistence type="inferred from homology"/>
<keyword evidence="5 10" id="KW-0819">tRNA processing</keyword>
<keyword evidence="7 10" id="KW-0067">ATP-binding</keyword>
<keyword evidence="6 10" id="KW-0547">Nucleotide-binding</keyword>
<feature type="region of interest" description="Interaction with substrate tRNA" evidence="10">
    <location>
        <begin position="28"/>
        <end position="31"/>
    </location>
</feature>
<evidence type="ECO:0000256" key="6">
    <source>
        <dbReference type="ARBA" id="ARBA00022741"/>
    </source>
</evidence>
<evidence type="ECO:0000256" key="13">
    <source>
        <dbReference type="RuleBase" id="RU003785"/>
    </source>
</evidence>
<dbReference type="HAMAP" id="MF_00185">
    <property type="entry name" value="IPP_trans"/>
    <property type="match status" value="1"/>
</dbReference>
<dbReference type="Pfam" id="PF01715">
    <property type="entry name" value="IPPT"/>
    <property type="match status" value="1"/>
</dbReference>
<dbReference type="EC" id="2.5.1.75" evidence="10"/>
<feature type="site" description="Interaction with substrate tRNA" evidence="10">
    <location>
        <position position="116"/>
    </location>
</feature>
<gene>
    <name evidence="10 14" type="primary">miaA</name>
    <name evidence="14" type="ORF">ACFS6H_12275</name>
</gene>
<comment type="function">
    <text evidence="2 10 12">Catalyzes the transfer of a dimethylallyl group onto the adenine at position 37 in tRNAs that read codons beginning with uridine, leading to the formation of N6-(dimethylallyl)adenosine (i(6)A).</text>
</comment>
<dbReference type="PANTHER" id="PTHR11088">
    <property type="entry name" value="TRNA DIMETHYLALLYLTRANSFERASE"/>
    <property type="match status" value="1"/>
</dbReference>
<dbReference type="InterPro" id="IPR039657">
    <property type="entry name" value="Dimethylallyltransferase"/>
</dbReference>
<dbReference type="NCBIfam" id="TIGR00174">
    <property type="entry name" value="miaA"/>
    <property type="match status" value="1"/>
</dbReference>
<comment type="catalytic activity">
    <reaction evidence="9 10 11">
        <text>adenosine(37) in tRNA + dimethylallyl diphosphate = N(6)-dimethylallyladenosine(37) in tRNA + diphosphate</text>
        <dbReference type="Rhea" id="RHEA:26482"/>
        <dbReference type="Rhea" id="RHEA-COMP:10162"/>
        <dbReference type="Rhea" id="RHEA-COMP:10375"/>
        <dbReference type="ChEBI" id="CHEBI:33019"/>
        <dbReference type="ChEBI" id="CHEBI:57623"/>
        <dbReference type="ChEBI" id="CHEBI:74411"/>
        <dbReference type="ChEBI" id="CHEBI:74415"/>
        <dbReference type="EC" id="2.5.1.75"/>
    </reaction>
</comment>
<feature type="binding site" evidence="10">
    <location>
        <begin position="5"/>
        <end position="10"/>
    </location>
    <ligand>
        <name>substrate</name>
    </ligand>
</feature>
<keyword evidence="8 10" id="KW-0460">Magnesium</keyword>
<dbReference type="GO" id="GO:0052381">
    <property type="term" value="F:tRNA dimethylallyltransferase activity"/>
    <property type="evidence" value="ECO:0007669"/>
    <property type="project" value="UniProtKB-EC"/>
</dbReference>
<reference evidence="15" key="1">
    <citation type="journal article" date="2019" name="Int. J. Syst. Evol. Microbiol.">
        <title>The Global Catalogue of Microorganisms (GCM) 10K type strain sequencing project: providing services to taxonomists for standard genome sequencing and annotation.</title>
        <authorList>
            <consortium name="The Broad Institute Genomics Platform"/>
            <consortium name="The Broad Institute Genome Sequencing Center for Infectious Disease"/>
            <person name="Wu L."/>
            <person name="Ma J."/>
        </authorList>
    </citation>
    <scope>NUCLEOTIDE SEQUENCE [LARGE SCALE GENOMIC DNA]</scope>
    <source>
        <strain evidence="15">KCTC 23299</strain>
    </source>
</reference>
<dbReference type="Gene3D" id="1.10.20.140">
    <property type="match status" value="1"/>
</dbReference>
<comment type="caution">
    <text evidence="14">The sequence shown here is derived from an EMBL/GenBank/DDBJ whole genome shotgun (WGS) entry which is preliminary data.</text>
</comment>
<dbReference type="PANTHER" id="PTHR11088:SF60">
    <property type="entry name" value="TRNA DIMETHYLALLYLTRANSFERASE"/>
    <property type="match status" value="1"/>
</dbReference>
<protein>
    <recommendedName>
        <fullName evidence="10">tRNA dimethylallyltransferase</fullName>
        <ecNumber evidence="10">2.5.1.75</ecNumber>
    </recommendedName>
    <alternativeName>
        <fullName evidence="10">Dimethylallyl diphosphate:tRNA dimethylallyltransferase</fullName>
        <shortName evidence="10">DMAPP:tRNA dimethylallyltransferase</shortName>
        <shortName evidence="10">DMATase</shortName>
    </alternativeName>
    <alternativeName>
        <fullName evidence="10">Isopentenyl-diphosphate:tRNA isopentenyltransferase</fullName>
        <shortName evidence="10">IPP transferase</shortName>
        <shortName evidence="10">IPPT</shortName>
        <shortName evidence="10">IPTase</shortName>
    </alternativeName>
</protein>
<feature type="site" description="Interaction with substrate tRNA" evidence="10">
    <location>
        <position position="94"/>
    </location>
</feature>
<evidence type="ECO:0000256" key="12">
    <source>
        <dbReference type="RuleBase" id="RU003784"/>
    </source>
</evidence>